<dbReference type="Pfam" id="PF00128">
    <property type="entry name" value="Alpha-amylase"/>
    <property type="match status" value="1"/>
</dbReference>
<dbReference type="AlphaFoldDB" id="A0A1T5AI91"/>
<evidence type="ECO:0000256" key="3">
    <source>
        <dbReference type="ARBA" id="ARBA00022723"/>
    </source>
</evidence>
<comment type="similarity">
    <text evidence="2">Belongs to the glycosyl hydrolase 13 family.</text>
</comment>
<evidence type="ECO:0000256" key="2">
    <source>
        <dbReference type="ARBA" id="ARBA00008061"/>
    </source>
</evidence>
<dbReference type="GO" id="GO:0004553">
    <property type="term" value="F:hydrolase activity, hydrolyzing O-glycosyl compounds"/>
    <property type="evidence" value="ECO:0007669"/>
    <property type="project" value="InterPro"/>
</dbReference>
<dbReference type="OrthoDB" id="9805159at2"/>
<dbReference type="Gene3D" id="2.60.40.1180">
    <property type="entry name" value="Golgi alpha-mannosidase II"/>
    <property type="match status" value="1"/>
</dbReference>
<evidence type="ECO:0000256" key="7">
    <source>
        <dbReference type="PIRSR" id="PIRSR001021-1"/>
    </source>
</evidence>
<feature type="binding site" evidence="8">
    <location>
        <position position="196"/>
    </location>
    <ligand>
        <name>Ca(2+)</name>
        <dbReference type="ChEBI" id="CHEBI:29108"/>
        <label>1</label>
    </ligand>
</feature>
<sequence length="483" mass="56066">MSLNGIMMQYFEWYLEDDGKLWNKLKDDANHLKELGITAIWIPPCMKATATNDTGYGIYDLYDLGEFDQKGSIRTKYGTKEELLEAINVLHDNNIKVYADIVLNHKASADETQRFMAVEVDPMDRNKEVSEPYEIQGWTKFNFEGRNNKYSDFKWSWEHFNGTDYNQETEKSAIYLILGENKDWAQDVAEEFGNYDYLMFTNIDYKHPDVYNHTLDWINWFIKETKVDGIRLDAIKHINDWFIKDLVLKTRADFGEEFYAVGEYWSVEMPTIESYLSEVDYQLDVFDVPLHFKFHAASYDASNFDMGQLFNDTIVSKYPLNAVTFVENHDSQPNQSLESYVKQWFKPLAYAAILLRKDGYPCIFYGDYYGTLGDNQIKPMADILDKLMGLRQNHAYGRQDDYLDHKHVIGWVRLGDKEHPKGCAVIMTSTEAGEKTMNVGEMHKGEIWIDALGHTDAEVEIDEKGNGIFLVNDGSVSVYICRD</sequence>
<feature type="binding site" evidence="8">
    <location>
        <position position="104"/>
    </location>
    <ligand>
        <name>Ca(2+)</name>
        <dbReference type="ChEBI" id="CHEBI:29108"/>
        <label>1</label>
    </ligand>
</feature>
<accession>A0A1T5AI91</accession>
<keyword evidence="5" id="KW-0119">Carbohydrate metabolism</keyword>
<evidence type="ECO:0000256" key="4">
    <source>
        <dbReference type="ARBA" id="ARBA00022801"/>
    </source>
</evidence>
<evidence type="ECO:0000256" key="8">
    <source>
        <dbReference type="PIRSR" id="PIRSR001021-2"/>
    </source>
</evidence>
<dbReference type="SMART" id="SM00642">
    <property type="entry name" value="Aamy"/>
    <property type="match status" value="1"/>
</dbReference>
<reference evidence="11" key="1">
    <citation type="submission" date="2017-02" db="EMBL/GenBank/DDBJ databases">
        <authorList>
            <person name="Varghese N."/>
            <person name="Submissions S."/>
        </authorList>
    </citation>
    <scope>NUCLEOTIDE SEQUENCE [LARGE SCALE GENOMIC DNA]</scope>
    <source>
        <strain evidence="11">ATCC 35199</strain>
    </source>
</reference>
<feature type="active site" description="Proton donor" evidence="7">
    <location>
        <position position="263"/>
    </location>
</feature>
<dbReference type="InterPro" id="IPR013776">
    <property type="entry name" value="A-amylase_thermo"/>
</dbReference>
<organism evidence="10 11">
    <name type="scientific">Acetoanaerobium noterae</name>
    <dbReference type="NCBI Taxonomy" id="745369"/>
    <lineage>
        <taxon>Bacteria</taxon>
        <taxon>Bacillati</taxon>
        <taxon>Bacillota</taxon>
        <taxon>Clostridia</taxon>
        <taxon>Peptostreptococcales</taxon>
        <taxon>Filifactoraceae</taxon>
        <taxon>Acetoanaerobium</taxon>
    </lineage>
</organism>
<keyword evidence="11" id="KW-1185">Reference proteome</keyword>
<evidence type="ECO:0000256" key="5">
    <source>
        <dbReference type="ARBA" id="ARBA00023277"/>
    </source>
</evidence>
<feature type="binding site" evidence="8">
    <location>
        <position position="204"/>
    </location>
    <ligand>
        <name>Ca(2+)</name>
        <dbReference type="ChEBI" id="CHEBI:29108"/>
        <label>2</label>
    </ligand>
</feature>
<comment type="cofactor">
    <cofactor evidence="1">
        <name>Ca(2+)</name>
        <dbReference type="ChEBI" id="CHEBI:29108"/>
    </cofactor>
</comment>
<dbReference type="PANTHER" id="PTHR43447">
    <property type="entry name" value="ALPHA-AMYLASE"/>
    <property type="match status" value="1"/>
</dbReference>
<keyword evidence="6" id="KW-0326">Glycosidase</keyword>
<keyword evidence="8" id="KW-0106">Calcium</keyword>
<keyword evidence="4" id="KW-0378">Hydrolase</keyword>
<feature type="binding site" evidence="8">
    <location>
        <position position="237"/>
    </location>
    <ligand>
        <name>Ca(2+)</name>
        <dbReference type="ChEBI" id="CHEBI:29108"/>
        <label>1</label>
    </ligand>
</feature>
<evidence type="ECO:0000313" key="11">
    <source>
        <dbReference type="Proteomes" id="UP000243406"/>
    </source>
</evidence>
<dbReference type="InterPro" id="IPR013780">
    <property type="entry name" value="Glyco_hydro_b"/>
</dbReference>
<dbReference type="Gene3D" id="3.20.20.80">
    <property type="entry name" value="Glycosidases"/>
    <property type="match status" value="1"/>
</dbReference>
<dbReference type="PIRSF" id="PIRSF001021">
    <property type="entry name" value="Alph-amls_thrmst"/>
    <property type="match status" value="1"/>
</dbReference>
<keyword evidence="3 8" id="KW-0479">Metal-binding</keyword>
<dbReference type="GO" id="GO:0005509">
    <property type="term" value="F:calcium ion binding"/>
    <property type="evidence" value="ECO:0007669"/>
    <property type="project" value="InterPro"/>
</dbReference>
<protein>
    <submittedName>
        <fullName evidence="10">Alpha-amylase</fullName>
    </submittedName>
</protein>
<dbReference type="Proteomes" id="UP000243406">
    <property type="component" value="Unassembled WGS sequence"/>
</dbReference>
<dbReference type="SUPFAM" id="SSF51011">
    <property type="entry name" value="Glycosyl hydrolase domain"/>
    <property type="match status" value="1"/>
</dbReference>
<gene>
    <name evidence="10" type="ORF">SAMN02745120_0948</name>
</gene>
<dbReference type="Gene3D" id="2.40.30.140">
    <property type="match status" value="1"/>
</dbReference>
<dbReference type="InterPro" id="IPR006047">
    <property type="entry name" value="GH13_cat_dom"/>
</dbReference>
<evidence type="ECO:0000259" key="9">
    <source>
        <dbReference type="SMART" id="SM00642"/>
    </source>
</evidence>
<dbReference type="CDD" id="cd11318">
    <property type="entry name" value="AmyAc_bac_fung_AmyA"/>
    <property type="match status" value="1"/>
</dbReference>
<dbReference type="NCBIfam" id="NF006968">
    <property type="entry name" value="PRK09441.1-1"/>
    <property type="match status" value="1"/>
</dbReference>
<dbReference type="GO" id="GO:0005975">
    <property type="term" value="P:carbohydrate metabolic process"/>
    <property type="evidence" value="ECO:0007669"/>
    <property type="project" value="InterPro"/>
</dbReference>
<feature type="domain" description="Glycosyl hydrolase family 13 catalytic" evidence="9">
    <location>
        <begin position="5"/>
        <end position="391"/>
    </location>
</feature>
<dbReference type="SUPFAM" id="SSF51445">
    <property type="entry name" value="(Trans)glycosidases"/>
    <property type="match status" value="1"/>
</dbReference>
<name>A0A1T5AI91_9FIRM</name>
<proteinExistence type="inferred from homology"/>
<evidence type="ECO:0000313" key="10">
    <source>
        <dbReference type="EMBL" id="SKB34676.1"/>
    </source>
</evidence>
<feature type="active site" description="Nucleophile" evidence="7">
    <location>
        <position position="233"/>
    </location>
</feature>
<evidence type="ECO:0000256" key="1">
    <source>
        <dbReference type="ARBA" id="ARBA00001913"/>
    </source>
</evidence>
<dbReference type="RefSeq" id="WP_079588896.1">
    <property type="nucleotide sequence ID" value="NZ_FUYN01000002.1"/>
</dbReference>
<evidence type="ECO:0000256" key="6">
    <source>
        <dbReference type="ARBA" id="ARBA00023295"/>
    </source>
</evidence>
<dbReference type="NCBIfam" id="NF006969">
    <property type="entry name" value="PRK09441.1-2"/>
    <property type="match status" value="1"/>
</dbReference>
<dbReference type="EMBL" id="FUYN01000002">
    <property type="protein sequence ID" value="SKB34676.1"/>
    <property type="molecule type" value="Genomic_DNA"/>
</dbReference>
<dbReference type="InterPro" id="IPR017853">
    <property type="entry name" value="GH"/>
</dbReference>